<protein>
    <recommendedName>
        <fullName evidence="6">ASTRA-associated protein 1</fullName>
    </recommendedName>
</protein>
<gene>
    <name evidence="9" type="ORF">CAC42_5335</name>
</gene>
<evidence type="ECO:0000256" key="3">
    <source>
        <dbReference type="ARBA" id="ARBA00037338"/>
    </source>
</evidence>
<evidence type="ECO:0000256" key="7">
    <source>
        <dbReference type="PROSITE-ProRule" id="PRU00221"/>
    </source>
</evidence>
<evidence type="ECO:0000256" key="5">
    <source>
        <dbReference type="ARBA" id="ARBA00038749"/>
    </source>
</evidence>
<sequence length="347" mass="38016">MSSTANAAPLQPSYVLRGHSAAIHAVHFFRGNSRLITGDAEGWVIVWDMITRRPAVVWRPHSAAILGLGSWGDDKIITHGRDDKLHVWLAQEADEKDLSQKLPAKGDDEVPQPDIIHSLDVNSLNFCSFAATQARDSDNILVAVPGVNDGAIVLWSLPWENLIGTVPAVPGDKTGMIMALSLFYYQDRLTIVAGHEAGWAAVYSEQPDQTWRRVRRCNADPNQEPKQPILSLDVSGPDPWLVFYSGADSAINAENLTAGSAHRIHTGHSGQQGLRVRSDRRILATAGWDGRGRVYSAEVRDATRSTLPKSSNLSGYGKVTQHQKARRSPFGKQQPKNEPNESSTRIG</sequence>
<dbReference type="PROSITE" id="PS50082">
    <property type="entry name" value="WD_REPEATS_2"/>
    <property type="match status" value="1"/>
</dbReference>
<feature type="repeat" description="WD" evidence="7">
    <location>
        <begin position="16"/>
        <end position="57"/>
    </location>
</feature>
<evidence type="ECO:0000313" key="10">
    <source>
        <dbReference type="Proteomes" id="UP000243797"/>
    </source>
</evidence>
<dbReference type="Pfam" id="PF00400">
    <property type="entry name" value="WD40"/>
    <property type="match status" value="1"/>
</dbReference>
<proteinExistence type="inferred from homology"/>
<dbReference type="InterPro" id="IPR036322">
    <property type="entry name" value="WD40_repeat_dom_sf"/>
</dbReference>
<dbReference type="AlphaFoldDB" id="A0A2K1QUQ2"/>
<organism evidence="9 10">
    <name type="scientific">Sphaceloma murrayae</name>
    <dbReference type="NCBI Taxonomy" id="2082308"/>
    <lineage>
        <taxon>Eukaryota</taxon>
        <taxon>Fungi</taxon>
        <taxon>Dikarya</taxon>
        <taxon>Ascomycota</taxon>
        <taxon>Pezizomycotina</taxon>
        <taxon>Dothideomycetes</taxon>
        <taxon>Dothideomycetidae</taxon>
        <taxon>Myriangiales</taxon>
        <taxon>Elsinoaceae</taxon>
        <taxon>Sphaceloma</taxon>
    </lineage>
</organism>
<accession>A0A2K1QUQ2</accession>
<dbReference type="InterPro" id="IPR015943">
    <property type="entry name" value="WD40/YVTN_repeat-like_dom_sf"/>
</dbReference>
<comment type="subunit">
    <text evidence="5">Component of the ASTRA chromatin remodeling machinery complex.</text>
</comment>
<reference evidence="9 10" key="1">
    <citation type="submission" date="2017-06" db="EMBL/GenBank/DDBJ databases">
        <title>Draft genome sequence of a variant of Elsinoe murrayae.</title>
        <authorList>
            <person name="Cheng Q."/>
        </authorList>
    </citation>
    <scope>NUCLEOTIDE SEQUENCE [LARGE SCALE GENOMIC DNA]</scope>
    <source>
        <strain evidence="9 10">CQ-2017a</strain>
    </source>
</reference>
<dbReference type="EMBL" id="NKHZ01000039">
    <property type="protein sequence ID" value="PNS18796.1"/>
    <property type="molecule type" value="Genomic_DNA"/>
</dbReference>
<evidence type="ECO:0000256" key="4">
    <source>
        <dbReference type="ARBA" id="ARBA00037931"/>
    </source>
</evidence>
<dbReference type="OrthoDB" id="7668193at2759"/>
<comment type="caution">
    <text evidence="9">The sequence shown here is derived from an EMBL/GenBank/DDBJ whole genome shotgun (WGS) entry which is preliminary data.</text>
</comment>
<dbReference type="PANTHER" id="PTHR19854:SF1">
    <property type="entry name" value="GUANINE NUCLEOTIDE-BINDING PROTEIN SUBUNIT BETA-LIKE PROTEIN 1"/>
    <property type="match status" value="1"/>
</dbReference>
<evidence type="ECO:0000256" key="1">
    <source>
        <dbReference type="ARBA" id="ARBA00022574"/>
    </source>
</evidence>
<dbReference type="InterPro" id="IPR001680">
    <property type="entry name" value="WD40_rpt"/>
</dbReference>
<dbReference type="PANTHER" id="PTHR19854">
    <property type="entry name" value="TRANSDUCIN BETA-LIKE 3"/>
    <property type="match status" value="1"/>
</dbReference>
<evidence type="ECO:0000313" key="9">
    <source>
        <dbReference type="EMBL" id="PNS18796.1"/>
    </source>
</evidence>
<dbReference type="InParanoid" id="A0A2K1QUQ2"/>
<dbReference type="SMART" id="SM00320">
    <property type="entry name" value="WD40"/>
    <property type="match status" value="3"/>
</dbReference>
<dbReference type="Gene3D" id="2.130.10.10">
    <property type="entry name" value="YVTN repeat-like/Quinoprotein amine dehydrogenase"/>
    <property type="match status" value="2"/>
</dbReference>
<evidence type="ECO:0000256" key="2">
    <source>
        <dbReference type="ARBA" id="ARBA00022737"/>
    </source>
</evidence>
<feature type="compositionally biased region" description="Polar residues" evidence="8">
    <location>
        <begin position="304"/>
        <end position="314"/>
    </location>
</feature>
<evidence type="ECO:0000256" key="8">
    <source>
        <dbReference type="SAM" id="MobiDB-lite"/>
    </source>
</evidence>
<feature type="region of interest" description="Disordered" evidence="8">
    <location>
        <begin position="302"/>
        <end position="347"/>
    </location>
</feature>
<dbReference type="SUPFAM" id="SSF50978">
    <property type="entry name" value="WD40 repeat-like"/>
    <property type="match status" value="1"/>
</dbReference>
<dbReference type="Proteomes" id="UP000243797">
    <property type="component" value="Unassembled WGS sequence"/>
</dbReference>
<comment type="function">
    <text evidence="3">Component of the ASTRA complex involved in chromatin remodeling.</text>
</comment>
<keyword evidence="2" id="KW-0677">Repeat</keyword>
<evidence type="ECO:0000256" key="6">
    <source>
        <dbReference type="ARBA" id="ARBA00040563"/>
    </source>
</evidence>
<dbReference type="STRING" id="2082308.A0A2K1QUQ2"/>
<keyword evidence="10" id="KW-1185">Reference proteome</keyword>
<dbReference type="PROSITE" id="PS50294">
    <property type="entry name" value="WD_REPEATS_REGION"/>
    <property type="match status" value="1"/>
</dbReference>
<comment type="similarity">
    <text evidence="4">Belongs to the WD repeat ASA1 family.</text>
</comment>
<feature type="compositionally biased region" description="Polar residues" evidence="8">
    <location>
        <begin position="334"/>
        <end position="347"/>
    </location>
</feature>
<keyword evidence="1 7" id="KW-0853">WD repeat</keyword>
<name>A0A2K1QUQ2_9PEZI</name>